<dbReference type="PANTHER" id="PTHR46749:SF1">
    <property type="entry name" value="COMPLEX III ASSEMBLY FACTOR LYRM7"/>
    <property type="match status" value="1"/>
</dbReference>
<evidence type="ECO:0000313" key="6">
    <source>
        <dbReference type="EMBL" id="CAD9417751.1"/>
    </source>
</evidence>
<reference evidence="6" key="1">
    <citation type="submission" date="2021-01" db="EMBL/GenBank/DDBJ databases">
        <authorList>
            <person name="Corre E."/>
            <person name="Pelletier E."/>
            <person name="Niang G."/>
            <person name="Scheremetjew M."/>
            <person name="Finn R."/>
            <person name="Kale V."/>
            <person name="Holt S."/>
            <person name="Cochrane G."/>
            <person name="Meng A."/>
            <person name="Brown T."/>
            <person name="Cohen L."/>
        </authorList>
    </citation>
    <scope>NUCLEOTIDE SEQUENCE</scope>
    <source>
        <strain evidence="6">RCC1693</strain>
    </source>
</reference>
<keyword evidence="2" id="KW-0496">Mitochondrion</keyword>
<keyword evidence="3" id="KW-0143">Chaperone</keyword>
<dbReference type="GO" id="GO:0005759">
    <property type="term" value="C:mitochondrial matrix"/>
    <property type="evidence" value="ECO:0007669"/>
    <property type="project" value="UniProtKB-SubCell"/>
</dbReference>
<comment type="subcellular location">
    <subcellularLocation>
        <location evidence="1">Mitochondrion matrix</location>
    </subcellularLocation>
</comment>
<name>A0A7S2C810_9STRA</name>
<dbReference type="InterPro" id="IPR045298">
    <property type="entry name" value="Complex1_LYR_LYRM7"/>
</dbReference>
<dbReference type="GO" id="GO:0034551">
    <property type="term" value="P:mitochondrial respiratory chain complex III assembly"/>
    <property type="evidence" value="ECO:0007669"/>
    <property type="project" value="InterPro"/>
</dbReference>
<evidence type="ECO:0000256" key="4">
    <source>
        <dbReference type="SAM" id="MobiDB-lite"/>
    </source>
</evidence>
<protein>
    <recommendedName>
        <fullName evidence="5">Complex 1 LYR protein domain-containing protein</fullName>
    </recommendedName>
</protein>
<feature type="compositionally biased region" description="Basic and acidic residues" evidence="4">
    <location>
        <begin position="93"/>
        <end position="107"/>
    </location>
</feature>
<dbReference type="Pfam" id="PF05347">
    <property type="entry name" value="Complex1_LYR"/>
    <property type="match status" value="1"/>
</dbReference>
<dbReference type="CDD" id="cd20267">
    <property type="entry name" value="Complex1_LYR_LYRM7"/>
    <property type="match status" value="1"/>
</dbReference>
<feature type="compositionally biased region" description="Polar residues" evidence="4">
    <location>
        <begin position="118"/>
        <end position="129"/>
    </location>
</feature>
<dbReference type="GO" id="GO:0044183">
    <property type="term" value="F:protein folding chaperone"/>
    <property type="evidence" value="ECO:0007669"/>
    <property type="project" value="TreeGrafter"/>
</dbReference>
<evidence type="ECO:0000256" key="2">
    <source>
        <dbReference type="ARBA" id="ARBA00023128"/>
    </source>
</evidence>
<evidence type="ECO:0000256" key="3">
    <source>
        <dbReference type="ARBA" id="ARBA00023186"/>
    </source>
</evidence>
<dbReference type="EMBL" id="HBGT01017181">
    <property type="protein sequence ID" value="CAD9417751.1"/>
    <property type="molecule type" value="Transcribed_RNA"/>
</dbReference>
<dbReference type="AlphaFoldDB" id="A0A7S2C810"/>
<evidence type="ECO:0000256" key="1">
    <source>
        <dbReference type="ARBA" id="ARBA00004305"/>
    </source>
</evidence>
<accession>A0A7S2C810</accession>
<dbReference type="InterPro" id="IPR008011">
    <property type="entry name" value="Complex1_LYR_dom"/>
</dbReference>
<feature type="region of interest" description="Disordered" evidence="4">
    <location>
        <begin position="93"/>
        <end position="129"/>
    </location>
</feature>
<gene>
    <name evidence="6" type="ORF">FPAR1323_LOCUS9142</name>
</gene>
<feature type="domain" description="Complex 1 LYR protein" evidence="5">
    <location>
        <begin position="7"/>
        <end position="60"/>
    </location>
</feature>
<dbReference type="PANTHER" id="PTHR46749">
    <property type="entry name" value="COMPLEX III ASSEMBLY FACTOR LYRM7"/>
    <property type="match status" value="1"/>
</dbReference>
<sequence>MAAMRSQVLAGYRQLLRVRNVAFQGDALALEKSQEAIRMGFEANRLVSDEKEIKEHLRGVTQAVEMLQFNVLQGKLNDRGNYSVDIRPEQADFHGGEEKIEISHMDEENTPLEPPPLVTSTSGCKSKAT</sequence>
<evidence type="ECO:0000259" key="5">
    <source>
        <dbReference type="Pfam" id="PF05347"/>
    </source>
</evidence>
<proteinExistence type="predicted"/>
<organism evidence="6">
    <name type="scientific">Florenciella parvula</name>
    <dbReference type="NCBI Taxonomy" id="236787"/>
    <lineage>
        <taxon>Eukaryota</taxon>
        <taxon>Sar</taxon>
        <taxon>Stramenopiles</taxon>
        <taxon>Ochrophyta</taxon>
        <taxon>Dictyochophyceae</taxon>
        <taxon>Florenciellales</taxon>
        <taxon>Florenciella</taxon>
    </lineage>
</organism>
<dbReference type="InterPro" id="IPR050435">
    <property type="entry name" value="MZM1/LYRM7"/>
</dbReference>